<dbReference type="EMBL" id="MQUQ01000005">
    <property type="protein sequence ID" value="OLZ53178.1"/>
    <property type="molecule type" value="Genomic_DNA"/>
</dbReference>
<comment type="caution">
    <text evidence="1">The sequence shown here is derived from an EMBL/GenBank/DDBJ whole genome shotgun (WGS) entry which is preliminary data.</text>
</comment>
<gene>
    <name evidence="1" type="ORF">BS329_10145</name>
</gene>
<evidence type="ECO:0000313" key="1">
    <source>
        <dbReference type="EMBL" id="OLZ53178.1"/>
    </source>
</evidence>
<proteinExistence type="predicted"/>
<protein>
    <submittedName>
        <fullName evidence="1">Uncharacterized protein</fullName>
    </submittedName>
</protein>
<name>A0A1R0KVX8_9PSEU</name>
<reference evidence="1 2" key="1">
    <citation type="submission" date="2016-01" db="EMBL/GenBank/DDBJ databases">
        <title>Amycolatopsis coloradensis genome sequencing and assembly.</title>
        <authorList>
            <person name="Mayilraj S."/>
        </authorList>
    </citation>
    <scope>NUCLEOTIDE SEQUENCE [LARGE SCALE GENOMIC DNA]</scope>
    <source>
        <strain evidence="1 2">DSM 44225</strain>
    </source>
</reference>
<keyword evidence="2" id="KW-1185">Reference proteome</keyword>
<dbReference type="STRING" id="76021.BS329_10145"/>
<organism evidence="1 2">
    <name type="scientific">Amycolatopsis coloradensis</name>
    <dbReference type="NCBI Taxonomy" id="76021"/>
    <lineage>
        <taxon>Bacteria</taxon>
        <taxon>Bacillati</taxon>
        <taxon>Actinomycetota</taxon>
        <taxon>Actinomycetes</taxon>
        <taxon>Pseudonocardiales</taxon>
        <taxon>Pseudonocardiaceae</taxon>
        <taxon>Amycolatopsis</taxon>
    </lineage>
</organism>
<accession>A0A1R0KVX8</accession>
<sequence length="62" mass="6525">MRRTLSLLPAVVAVAGLSSGLTDSFAAAEAPKVLVIGLDGTRFDKLMAAVDAPRVATRFRPR</sequence>
<dbReference type="RefSeq" id="WP_076158545.1">
    <property type="nucleotide sequence ID" value="NZ_JBEZVB010000012.1"/>
</dbReference>
<evidence type="ECO:0000313" key="2">
    <source>
        <dbReference type="Proteomes" id="UP000187486"/>
    </source>
</evidence>
<dbReference type="AlphaFoldDB" id="A0A1R0KVX8"/>
<dbReference type="Proteomes" id="UP000187486">
    <property type="component" value="Unassembled WGS sequence"/>
</dbReference>